<dbReference type="Proteomes" id="UP000197208">
    <property type="component" value="Unassembled WGS sequence"/>
</dbReference>
<feature type="region of interest" description="Disordered" evidence="3">
    <location>
        <begin position="1"/>
        <end position="55"/>
    </location>
</feature>
<keyword evidence="6" id="KW-1185">Reference proteome</keyword>
<feature type="compositionally biased region" description="Basic residues" evidence="3">
    <location>
        <begin position="108"/>
        <end position="125"/>
    </location>
</feature>
<feature type="region of interest" description="Disordered" evidence="3">
    <location>
        <begin position="100"/>
        <end position="125"/>
    </location>
</feature>
<evidence type="ECO:0000256" key="3">
    <source>
        <dbReference type="SAM" id="MobiDB-lite"/>
    </source>
</evidence>
<keyword evidence="2" id="KW-0479">Metal-binding</keyword>
<dbReference type="EMBL" id="NHMK01000012">
    <property type="protein sequence ID" value="OWL96092.1"/>
    <property type="molecule type" value="Genomic_DNA"/>
</dbReference>
<dbReference type="InterPro" id="IPR027806">
    <property type="entry name" value="HARBI1_dom"/>
</dbReference>
<feature type="compositionally biased region" description="Basic and acidic residues" evidence="3">
    <location>
        <begin position="1"/>
        <end position="23"/>
    </location>
</feature>
<feature type="domain" description="DDE Tnp4" evidence="4">
    <location>
        <begin position="37"/>
        <end position="102"/>
    </location>
</feature>
<dbReference type="AlphaFoldDB" id="A0A246BLC4"/>
<comment type="cofactor">
    <cofactor evidence="1">
        <name>a divalent metal cation</name>
        <dbReference type="ChEBI" id="CHEBI:60240"/>
    </cofactor>
</comment>
<evidence type="ECO:0000259" key="4">
    <source>
        <dbReference type="Pfam" id="PF13359"/>
    </source>
</evidence>
<comment type="caution">
    <text evidence="5">The sequence shown here is derived from an EMBL/GenBank/DDBJ whole genome shotgun (WGS) entry which is preliminary data.</text>
</comment>
<dbReference type="OrthoDB" id="61919at2"/>
<dbReference type="RefSeq" id="WP_088248479.1">
    <property type="nucleotide sequence ID" value="NZ_NHMK01000012.1"/>
</dbReference>
<sequence length="125" mass="14233">MEGTPHRERSDFLTAKASKEKRTSPRSSPWMRPAPPRERPTRPQRRRYGGKKKRHTLNTQVLVDVSTCMILCVATASGSMRDLTVSRQSGVLMYSEKARIGDTGPRGIRPHHIQPRRTKGQRARC</sequence>
<evidence type="ECO:0000256" key="1">
    <source>
        <dbReference type="ARBA" id="ARBA00001968"/>
    </source>
</evidence>
<accession>A0A246BLC4</accession>
<reference evidence="5 6" key="1">
    <citation type="submission" date="2017-05" db="EMBL/GenBank/DDBJ databases">
        <title>De novo genome assembly of Deniococcus indicus strain DR1.</title>
        <authorList>
            <person name="Chauhan D."/>
            <person name="Yennamalli R.M."/>
            <person name="Priyadarshini R."/>
        </authorList>
    </citation>
    <scope>NUCLEOTIDE SEQUENCE [LARGE SCALE GENOMIC DNA]</scope>
    <source>
        <strain evidence="5 6">DR1</strain>
    </source>
</reference>
<evidence type="ECO:0000256" key="2">
    <source>
        <dbReference type="ARBA" id="ARBA00022723"/>
    </source>
</evidence>
<dbReference type="Pfam" id="PF13359">
    <property type="entry name" value="DDE_Tnp_4"/>
    <property type="match status" value="1"/>
</dbReference>
<protein>
    <recommendedName>
        <fullName evidence="4">DDE Tnp4 domain-containing protein</fullName>
    </recommendedName>
</protein>
<name>A0A246BLC4_9DEIO</name>
<organism evidence="5 6">
    <name type="scientific">Deinococcus indicus</name>
    <dbReference type="NCBI Taxonomy" id="223556"/>
    <lineage>
        <taxon>Bacteria</taxon>
        <taxon>Thermotogati</taxon>
        <taxon>Deinococcota</taxon>
        <taxon>Deinococci</taxon>
        <taxon>Deinococcales</taxon>
        <taxon>Deinococcaceae</taxon>
        <taxon>Deinococcus</taxon>
    </lineage>
</organism>
<dbReference type="GO" id="GO:0046872">
    <property type="term" value="F:metal ion binding"/>
    <property type="evidence" value="ECO:0007669"/>
    <property type="project" value="UniProtKB-KW"/>
</dbReference>
<evidence type="ECO:0000313" key="6">
    <source>
        <dbReference type="Proteomes" id="UP000197208"/>
    </source>
</evidence>
<feature type="compositionally biased region" description="Basic residues" evidence="3">
    <location>
        <begin position="42"/>
        <end position="55"/>
    </location>
</feature>
<evidence type="ECO:0000313" key="5">
    <source>
        <dbReference type="EMBL" id="OWL96092.1"/>
    </source>
</evidence>
<gene>
    <name evidence="5" type="ORF">CBQ26_09855</name>
</gene>
<proteinExistence type="predicted"/>